<proteinExistence type="inferred from homology"/>
<keyword evidence="7" id="KW-1185">Reference proteome</keyword>
<name>L8JUA9_9BACT</name>
<evidence type="ECO:0000313" key="7">
    <source>
        <dbReference type="Proteomes" id="UP000011135"/>
    </source>
</evidence>
<dbReference type="Pfam" id="PF03466">
    <property type="entry name" value="LysR_substrate"/>
    <property type="match status" value="1"/>
</dbReference>
<dbReference type="Gene3D" id="1.10.10.10">
    <property type="entry name" value="Winged helix-like DNA-binding domain superfamily/Winged helix DNA-binding domain"/>
    <property type="match status" value="1"/>
</dbReference>
<evidence type="ECO:0000259" key="5">
    <source>
        <dbReference type="PROSITE" id="PS50931"/>
    </source>
</evidence>
<dbReference type="AlphaFoldDB" id="L8JUA9"/>
<dbReference type="InterPro" id="IPR036388">
    <property type="entry name" value="WH-like_DNA-bd_sf"/>
</dbReference>
<gene>
    <name evidence="6" type="ORF">C900_00975</name>
</gene>
<dbReference type="Proteomes" id="UP000011135">
    <property type="component" value="Unassembled WGS sequence"/>
</dbReference>
<keyword evidence="2" id="KW-0805">Transcription regulation</keyword>
<feature type="domain" description="HTH lysR-type" evidence="5">
    <location>
        <begin position="1"/>
        <end position="58"/>
    </location>
</feature>
<dbReference type="PROSITE" id="PS50931">
    <property type="entry name" value="HTH_LYSR"/>
    <property type="match status" value="1"/>
</dbReference>
<comment type="caution">
    <text evidence="6">The sequence shown here is derived from an EMBL/GenBank/DDBJ whole genome shotgun (WGS) entry which is preliminary data.</text>
</comment>
<keyword evidence="3" id="KW-0238">DNA-binding</keyword>
<dbReference type="EMBL" id="AMZN01000015">
    <property type="protein sequence ID" value="ELR72596.1"/>
    <property type="molecule type" value="Genomic_DNA"/>
</dbReference>
<dbReference type="Pfam" id="PF00126">
    <property type="entry name" value="HTH_1"/>
    <property type="match status" value="1"/>
</dbReference>
<dbReference type="STRING" id="1237149.C900_00975"/>
<evidence type="ECO:0000313" key="6">
    <source>
        <dbReference type="EMBL" id="ELR72596.1"/>
    </source>
</evidence>
<dbReference type="PRINTS" id="PR00039">
    <property type="entry name" value="HTHLYSR"/>
</dbReference>
<dbReference type="InterPro" id="IPR036390">
    <property type="entry name" value="WH_DNA-bd_sf"/>
</dbReference>
<evidence type="ECO:0000256" key="1">
    <source>
        <dbReference type="ARBA" id="ARBA00009437"/>
    </source>
</evidence>
<dbReference type="RefSeq" id="WP_009578646.1">
    <property type="nucleotide sequence ID" value="NZ_AMZN01000015.1"/>
</dbReference>
<dbReference type="InterPro" id="IPR005119">
    <property type="entry name" value="LysR_subst-bd"/>
</dbReference>
<dbReference type="GO" id="GO:0003700">
    <property type="term" value="F:DNA-binding transcription factor activity"/>
    <property type="evidence" value="ECO:0007669"/>
    <property type="project" value="InterPro"/>
</dbReference>
<organism evidence="6 7">
    <name type="scientific">Fulvivirga imtechensis AK7</name>
    <dbReference type="NCBI Taxonomy" id="1237149"/>
    <lineage>
        <taxon>Bacteria</taxon>
        <taxon>Pseudomonadati</taxon>
        <taxon>Bacteroidota</taxon>
        <taxon>Cytophagia</taxon>
        <taxon>Cytophagales</taxon>
        <taxon>Fulvivirgaceae</taxon>
        <taxon>Fulvivirga</taxon>
    </lineage>
</organism>
<dbReference type="Gene3D" id="3.40.190.290">
    <property type="match status" value="1"/>
</dbReference>
<keyword evidence="4" id="KW-0804">Transcription</keyword>
<dbReference type="PANTHER" id="PTHR30126:SF25">
    <property type="entry name" value="HTH-TYPE TRANSCRIPTIONAL REGULATOR METR"/>
    <property type="match status" value="1"/>
</dbReference>
<evidence type="ECO:0000256" key="2">
    <source>
        <dbReference type="ARBA" id="ARBA00023015"/>
    </source>
</evidence>
<dbReference type="GO" id="GO:0000976">
    <property type="term" value="F:transcription cis-regulatory region binding"/>
    <property type="evidence" value="ECO:0007669"/>
    <property type="project" value="TreeGrafter"/>
</dbReference>
<dbReference type="SUPFAM" id="SSF46785">
    <property type="entry name" value="Winged helix' DNA-binding domain"/>
    <property type="match status" value="1"/>
</dbReference>
<accession>L8JUA9</accession>
<protein>
    <submittedName>
        <fullName evidence="6">Transcriptional regulator, LysR family</fullName>
    </submittedName>
</protein>
<reference evidence="6 7" key="1">
    <citation type="submission" date="2012-12" db="EMBL/GenBank/DDBJ databases">
        <title>Genome assembly of Fulvivirga imtechensis AK7.</title>
        <authorList>
            <person name="Nupur N."/>
            <person name="Khatri I."/>
            <person name="Kumar R."/>
            <person name="Subramanian S."/>
            <person name="Pinnaka A."/>
        </authorList>
    </citation>
    <scope>NUCLEOTIDE SEQUENCE [LARGE SCALE GENOMIC DNA]</scope>
    <source>
        <strain evidence="6 7">AK7</strain>
    </source>
</reference>
<sequence length="299" mass="34177">MDIKYFRLIKTIVEEGNMASSSEKLFLTQSALSHQLRDLEERLGFKVFHRTRNKWKTTEEGEALYRLANQVLDAIDRGLSNIEQIRTGSRGTIKVSTECYSFYQGLPAFIQKMGVLYPEIDVDLILEATHQPISKLLSHDIDIALVTSKPVNDLLSSIEVFEDEIFAIMHRENVLNDAEYLDVSNFADIHLIIHSFPLETVSVFEKFLKPNGITPVKISAVPLTEVALEIVSANMGIMCMPKWALKSFRISDDLVFKRISQHGLKRTHYLVVREVERSKKYVHDFISNFEEHFAGDSLA</sequence>
<dbReference type="PATRIC" id="fig|1237149.3.peg.1177"/>
<evidence type="ECO:0000256" key="4">
    <source>
        <dbReference type="ARBA" id="ARBA00023163"/>
    </source>
</evidence>
<dbReference type="eggNOG" id="COG0583">
    <property type="taxonomic scope" value="Bacteria"/>
</dbReference>
<dbReference type="SUPFAM" id="SSF53850">
    <property type="entry name" value="Periplasmic binding protein-like II"/>
    <property type="match status" value="1"/>
</dbReference>
<dbReference type="OrthoDB" id="9803735at2"/>
<comment type="similarity">
    <text evidence="1">Belongs to the LysR transcriptional regulatory family.</text>
</comment>
<evidence type="ECO:0000256" key="3">
    <source>
        <dbReference type="ARBA" id="ARBA00023125"/>
    </source>
</evidence>
<dbReference type="InterPro" id="IPR000847">
    <property type="entry name" value="LysR_HTH_N"/>
</dbReference>
<dbReference type="PANTHER" id="PTHR30126">
    <property type="entry name" value="HTH-TYPE TRANSCRIPTIONAL REGULATOR"/>
    <property type="match status" value="1"/>
</dbReference>